<evidence type="ECO:0000313" key="3">
    <source>
        <dbReference type="Proteomes" id="UP000233469"/>
    </source>
</evidence>
<organism evidence="2 3">
    <name type="scientific">Rhizophagus irregularis</name>
    <dbReference type="NCBI Taxonomy" id="588596"/>
    <lineage>
        <taxon>Eukaryota</taxon>
        <taxon>Fungi</taxon>
        <taxon>Fungi incertae sedis</taxon>
        <taxon>Mucoromycota</taxon>
        <taxon>Glomeromycotina</taxon>
        <taxon>Glomeromycetes</taxon>
        <taxon>Glomerales</taxon>
        <taxon>Glomeraceae</taxon>
        <taxon>Rhizophagus</taxon>
    </lineage>
</organism>
<name>A0A2N1M7W3_9GLOM</name>
<gene>
    <name evidence="2" type="ORF">RhiirC2_858107</name>
</gene>
<accession>A0A2N1M7W3</accession>
<comment type="caution">
    <text evidence="2">The sequence shown here is derived from an EMBL/GenBank/DDBJ whole genome shotgun (WGS) entry which is preliminary data.</text>
</comment>
<evidence type="ECO:0000313" key="2">
    <source>
        <dbReference type="EMBL" id="PKK57725.1"/>
    </source>
</evidence>
<sequence length="246" mass="29225">MSNLNRDVLYMIFEQLQNDKNTLYSCLLVNKTWCEIIIPILWRNPWKSLKKENEVLLLSVIISHLSNVSKNEIGKYKLLINFYKKPSFNYIRFCRYLNLNDIQRIINNLYKEFSLIVLDEILSLFINDNMKFTHLFVHQKFDKINPICGAENCFSGIEYLSCSTNINDTILTELIKTCKSIKELELIIRARKNNYGIVKLIEAQKKLFNVNLVSFSKYDLFCDILENLLINMQIPYNILRYYGRKF</sequence>
<dbReference type="AlphaFoldDB" id="A0A2N1M7W3"/>
<dbReference type="Proteomes" id="UP000233469">
    <property type="component" value="Unassembled WGS sequence"/>
</dbReference>
<dbReference type="Pfam" id="PF12937">
    <property type="entry name" value="F-box-like"/>
    <property type="match status" value="1"/>
</dbReference>
<proteinExistence type="predicted"/>
<dbReference type="InterPro" id="IPR001810">
    <property type="entry name" value="F-box_dom"/>
</dbReference>
<dbReference type="EMBL" id="LLXL01004148">
    <property type="protein sequence ID" value="PKK57725.1"/>
    <property type="molecule type" value="Genomic_DNA"/>
</dbReference>
<reference evidence="2 3" key="1">
    <citation type="submission" date="2016-04" db="EMBL/GenBank/DDBJ databases">
        <title>Genome analyses suggest a sexual origin of heterokaryosis in a supposedly ancient asexual fungus.</title>
        <authorList>
            <person name="Ropars J."/>
            <person name="Sedzielewska K."/>
            <person name="Noel J."/>
            <person name="Charron P."/>
            <person name="Farinelli L."/>
            <person name="Marton T."/>
            <person name="Kruger M."/>
            <person name="Pelin A."/>
            <person name="Brachmann A."/>
            <person name="Corradi N."/>
        </authorList>
    </citation>
    <scope>NUCLEOTIDE SEQUENCE [LARGE SCALE GENOMIC DNA]</scope>
    <source>
        <strain evidence="2 3">C2</strain>
    </source>
</reference>
<protein>
    <recommendedName>
        <fullName evidence="1">F-box domain-containing protein</fullName>
    </recommendedName>
</protein>
<reference evidence="2 3" key="2">
    <citation type="submission" date="2017-10" db="EMBL/GenBank/DDBJ databases">
        <title>Extensive intraspecific genome diversity in a model arbuscular mycorrhizal fungus.</title>
        <authorList>
            <person name="Chen E.C.H."/>
            <person name="Morin E."/>
            <person name="Baudet D."/>
            <person name="Noel J."/>
            <person name="Ndikumana S."/>
            <person name="Charron P."/>
            <person name="St-Onge C."/>
            <person name="Giorgi J."/>
            <person name="Grigoriev I.V."/>
            <person name="Roux C."/>
            <person name="Martin F.M."/>
            <person name="Corradi N."/>
        </authorList>
    </citation>
    <scope>NUCLEOTIDE SEQUENCE [LARGE SCALE GENOMIC DNA]</scope>
    <source>
        <strain evidence="2 3">C2</strain>
    </source>
</reference>
<evidence type="ECO:0000259" key="1">
    <source>
        <dbReference type="Pfam" id="PF12937"/>
    </source>
</evidence>
<feature type="domain" description="F-box" evidence="1">
    <location>
        <begin position="7"/>
        <end position="45"/>
    </location>
</feature>